<evidence type="ECO:0000256" key="10">
    <source>
        <dbReference type="HAMAP-Rule" id="MF_03115"/>
    </source>
</evidence>
<dbReference type="Pfam" id="PF05093">
    <property type="entry name" value="CIAPIN1"/>
    <property type="match status" value="1"/>
</dbReference>
<dbReference type="PANTHER" id="PTHR13273">
    <property type="entry name" value="ANAMORSIN"/>
    <property type="match status" value="1"/>
</dbReference>
<evidence type="ECO:0000259" key="12">
    <source>
        <dbReference type="Pfam" id="PF20922"/>
    </source>
</evidence>
<evidence type="ECO:0000259" key="11">
    <source>
        <dbReference type="Pfam" id="PF05093"/>
    </source>
</evidence>
<dbReference type="InterPro" id="IPR046408">
    <property type="entry name" value="CIAPIN1"/>
</dbReference>
<organism evidence="13 14">
    <name type="scientific">Tetranychus urticae</name>
    <name type="common">Two-spotted spider mite</name>
    <dbReference type="NCBI Taxonomy" id="32264"/>
    <lineage>
        <taxon>Eukaryota</taxon>
        <taxon>Metazoa</taxon>
        <taxon>Ecdysozoa</taxon>
        <taxon>Arthropoda</taxon>
        <taxon>Chelicerata</taxon>
        <taxon>Arachnida</taxon>
        <taxon>Acari</taxon>
        <taxon>Acariformes</taxon>
        <taxon>Trombidiformes</taxon>
        <taxon>Prostigmata</taxon>
        <taxon>Eleutherengona</taxon>
        <taxon>Raphignathae</taxon>
        <taxon>Tetranychoidea</taxon>
        <taxon>Tetranychidae</taxon>
        <taxon>Tetranychus</taxon>
    </lineage>
</organism>
<feature type="binding site" evidence="10">
    <location>
        <position position="244"/>
    </location>
    <ligand>
        <name>[4Fe-4S] cluster</name>
        <dbReference type="ChEBI" id="CHEBI:49883"/>
    </ligand>
</feature>
<feature type="short sequence motif" description="Cx2C motif 2" evidence="10">
    <location>
        <begin position="241"/>
        <end position="244"/>
    </location>
</feature>
<dbReference type="InterPro" id="IPR029063">
    <property type="entry name" value="SAM-dependent_MTases_sf"/>
</dbReference>
<dbReference type="AlphaFoldDB" id="T1K8I4"/>
<name>T1K8I4_TETUR</name>
<comment type="similarity">
    <text evidence="2 10">Belongs to the anamorsin family.</text>
</comment>
<comment type="domain">
    <text evidence="10">The twin Cx2C motifs are involved in the recognition by the mitochondrial MIA40-ERV1 disulfide relay system. The formation of 2 disulfide bonds in the Cx2C motifs through dithiol/disulfide exchange reactions effectively traps the protein in the mitochondrial intermembrane space.</text>
</comment>
<dbReference type="GO" id="GO:0051539">
    <property type="term" value="F:4 iron, 4 sulfur cluster binding"/>
    <property type="evidence" value="ECO:0007669"/>
    <property type="project" value="UniProtKB-KW"/>
</dbReference>
<dbReference type="GO" id="GO:0051537">
    <property type="term" value="F:2 iron, 2 sulfur cluster binding"/>
    <property type="evidence" value="ECO:0007669"/>
    <property type="project" value="UniProtKB-UniRule"/>
</dbReference>
<evidence type="ECO:0000256" key="7">
    <source>
        <dbReference type="ARBA" id="ARBA00023004"/>
    </source>
</evidence>
<dbReference type="GO" id="GO:0046872">
    <property type="term" value="F:metal ion binding"/>
    <property type="evidence" value="ECO:0007669"/>
    <property type="project" value="UniProtKB-KW"/>
</dbReference>
<feature type="binding site" evidence="10">
    <location>
        <position position="200"/>
    </location>
    <ligand>
        <name>[2Fe-2S] cluster</name>
        <dbReference type="ChEBI" id="CHEBI:190135"/>
    </ligand>
</feature>
<evidence type="ECO:0000256" key="8">
    <source>
        <dbReference type="ARBA" id="ARBA00023014"/>
    </source>
</evidence>
<keyword evidence="5 10" id="KW-0001">2Fe-2S</keyword>
<comment type="caution">
    <text evidence="10">Lacks conserved residue(s) required for the propagation of feature annotation.</text>
</comment>
<keyword evidence="14" id="KW-1185">Reference proteome</keyword>
<comment type="subcellular location">
    <subcellularLocation>
        <location evidence="10">Cytoplasm</location>
    </subcellularLocation>
    <subcellularLocation>
        <location evidence="10">Mitochondrion intermembrane space</location>
    </subcellularLocation>
</comment>
<feature type="binding site" evidence="10">
    <location>
        <position position="233"/>
    </location>
    <ligand>
        <name>[4Fe-4S] cluster</name>
        <dbReference type="ChEBI" id="CHEBI:49883"/>
    </ligand>
</feature>
<evidence type="ECO:0000256" key="1">
    <source>
        <dbReference type="ARBA" id="ARBA00001966"/>
    </source>
</evidence>
<accession>T1K8I4</accession>
<feature type="region of interest" description="Fe-S binding site B" evidence="10">
    <location>
        <begin position="230"/>
        <end position="244"/>
    </location>
</feature>
<dbReference type="Gene3D" id="3.40.50.150">
    <property type="entry name" value="Vaccinia Virus protein VP39"/>
    <property type="match status" value="1"/>
</dbReference>
<evidence type="ECO:0000256" key="9">
    <source>
        <dbReference type="ARBA" id="ARBA00023128"/>
    </source>
</evidence>
<dbReference type="InterPro" id="IPR007785">
    <property type="entry name" value="Anamorsin"/>
</dbReference>
<dbReference type="GO" id="GO:0005758">
    <property type="term" value="C:mitochondrial intermembrane space"/>
    <property type="evidence" value="ECO:0007669"/>
    <property type="project" value="UniProtKB-SubCell"/>
</dbReference>
<evidence type="ECO:0000256" key="4">
    <source>
        <dbReference type="ARBA" id="ARBA00022490"/>
    </source>
</evidence>
<comment type="domain">
    <text evidence="10">The N-terminal domain has structural similarity with S-adenosyl-L-methionine-dependent methyltransferases, but does not bind S-adenosyl-L-methionine. It is required for correct assembly of the 2 Fe-S clusters.</text>
</comment>
<dbReference type="EMBL" id="CAEY01001875">
    <property type="status" value="NOT_ANNOTATED_CDS"/>
    <property type="molecule type" value="Genomic_DNA"/>
</dbReference>
<reference evidence="14" key="1">
    <citation type="submission" date="2011-08" db="EMBL/GenBank/DDBJ databases">
        <authorList>
            <person name="Rombauts S."/>
        </authorList>
    </citation>
    <scope>NUCLEOTIDE SEQUENCE</scope>
    <source>
        <strain evidence="14">London</strain>
    </source>
</reference>
<comment type="cofactor">
    <cofactor evidence="1 10">
        <name>[4Fe-4S] cluster</name>
        <dbReference type="ChEBI" id="CHEBI:49883"/>
    </cofactor>
</comment>
<dbReference type="eggNOG" id="KOG4020">
    <property type="taxonomic scope" value="Eukaryota"/>
</dbReference>
<dbReference type="EnsemblMetazoa" id="tetur07g01440.1">
    <property type="protein sequence ID" value="tetur07g01440.1"/>
    <property type="gene ID" value="tetur07g01440"/>
</dbReference>
<protein>
    <recommendedName>
        <fullName evidence="10">Anamorsin homolog</fullName>
    </recommendedName>
    <alternativeName>
        <fullName evidence="10">Fe-S cluster assembly protein DRE2 homolog</fullName>
    </alternativeName>
</protein>
<dbReference type="InterPro" id="IPR049011">
    <property type="entry name" value="Anamorsin_N_metazoan"/>
</dbReference>
<dbReference type="GO" id="GO:0009055">
    <property type="term" value="F:electron transfer activity"/>
    <property type="evidence" value="ECO:0007669"/>
    <property type="project" value="UniProtKB-UniRule"/>
</dbReference>
<evidence type="ECO:0000256" key="2">
    <source>
        <dbReference type="ARBA" id="ARBA00008169"/>
    </source>
</evidence>
<dbReference type="Proteomes" id="UP000015104">
    <property type="component" value="Unassembled WGS sequence"/>
</dbReference>
<keyword evidence="8 10" id="KW-0411">Iron-sulfur</keyword>
<comment type="function">
    <text evidence="10">Component of the cytosolic iron-sulfur (Fe-S) protein assembly (CIA) machinery. Required for the maturation of extramitochondrial Fe-S proteins. Part of an electron transfer chain functioning in an early step of cytosolic Fe-S biogenesis, facilitating the de novo assembly of a [4Fe-4S] cluster on the cytosolic Fe-S scaffold complex. Electrons are transferred from NADPH via a FAD- and FMN-containing diflavin oxidoreductase. Together with the diflavin oxidoreductase, also required for the assembly of the diferric tyrosyl radical cofactor of ribonucleotide reductase (RNR), probably by providing electrons for reduction during radical cofactor maturation in the catalytic small subunit.</text>
</comment>
<feature type="binding site" evidence="10">
    <location>
        <position position="203"/>
    </location>
    <ligand>
        <name>[2Fe-2S] cluster</name>
        <dbReference type="ChEBI" id="CHEBI:190135"/>
    </ligand>
</feature>
<feature type="binding site" evidence="10">
    <location>
        <position position="241"/>
    </location>
    <ligand>
        <name>[4Fe-4S] cluster</name>
        <dbReference type="ChEBI" id="CHEBI:49883"/>
    </ligand>
</feature>
<dbReference type="Pfam" id="PF20922">
    <property type="entry name" value="Anamorsin_N"/>
    <property type="match status" value="1"/>
</dbReference>
<keyword evidence="7 10" id="KW-0408">Iron</keyword>
<comment type="cofactor">
    <cofactor evidence="10">
        <name>[2Fe-2S] cluster</name>
        <dbReference type="ChEBI" id="CHEBI:190135"/>
    </cofactor>
</comment>
<keyword evidence="3 10" id="KW-0004">4Fe-4S</keyword>
<dbReference type="PANTHER" id="PTHR13273:SF14">
    <property type="entry name" value="ANAMORSIN"/>
    <property type="match status" value="1"/>
</dbReference>
<feature type="domain" description="Anamorsin N-terminal" evidence="12">
    <location>
        <begin position="9"/>
        <end position="124"/>
    </location>
</feature>
<keyword evidence="9 10" id="KW-0496">Mitochondrion</keyword>
<dbReference type="GO" id="GO:0016226">
    <property type="term" value="P:iron-sulfur cluster assembly"/>
    <property type="evidence" value="ECO:0007669"/>
    <property type="project" value="UniProtKB-UniRule"/>
</dbReference>
<feature type="short sequence motif" description="Cx2C motif 1" evidence="10">
    <location>
        <begin position="230"/>
        <end position="233"/>
    </location>
</feature>
<proteinExistence type="inferred from homology"/>
<evidence type="ECO:0000313" key="13">
    <source>
        <dbReference type="EnsemblMetazoa" id="tetur07g01440.1"/>
    </source>
</evidence>
<sequence>MESRVSSKDNILIVCSSEDKIDSSKSIIENLRDAIGAEGNLFVEKVSQLTKDKLQPSSFHKIFYGYIDVTPSVKQLNDAVLDQLIKLVRPKGQLFIKKSQEEDCQTASLLLNIKFSGFVNINERFDEITCEKPDYEVGSAVSIKSGQVQDSKAIWQLAADNLLDDDELIDDNALLTESDLKKPDPESLKVCGTTGKRKACANCSCGLADELAKEEVQAIKSNSQNAKSSCGSCYLGDAFRCASCPYLGMPAFKPGEKVTIDLFDCTIKARTGFTTNLMNLLRAETRTKPITPKEMERIIQINLKNEIKYKSNARRKRLKQPTETQLSQVSN</sequence>
<comment type="subunit">
    <text evidence="10">Monomer.</text>
</comment>
<feature type="binding site" evidence="10">
    <location>
        <position position="205"/>
    </location>
    <ligand>
        <name>[2Fe-2S] cluster</name>
        <dbReference type="ChEBI" id="CHEBI:190135"/>
    </ligand>
</feature>
<evidence type="ECO:0000256" key="3">
    <source>
        <dbReference type="ARBA" id="ARBA00022485"/>
    </source>
</evidence>
<evidence type="ECO:0000256" key="6">
    <source>
        <dbReference type="ARBA" id="ARBA00022723"/>
    </source>
</evidence>
<evidence type="ECO:0000313" key="14">
    <source>
        <dbReference type="Proteomes" id="UP000015104"/>
    </source>
</evidence>
<keyword evidence="6 10" id="KW-0479">Metal-binding</keyword>
<evidence type="ECO:0000256" key="5">
    <source>
        <dbReference type="ARBA" id="ARBA00022714"/>
    </source>
</evidence>
<feature type="domain" description="Anamorsin C-terminal" evidence="11">
    <location>
        <begin position="211"/>
        <end position="260"/>
    </location>
</feature>
<reference evidence="13" key="2">
    <citation type="submission" date="2015-06" db="UniProtKB">
        <authorList>
            <consortium name="EnsemblMetazoa"/>
        </authorList>
    </citation>
    <scope>IDENTIFICATION</scope>
</reference>
<dbReference type="STRING" id="32264.T1K8I4"/>
<dbReference type="HAMAP" id="MF_03115">
    <property type="entry name" value="Anamorsin"/>
    <property type="match status" value="1"/>
</dbReference>
<feature type="binding site" evidence="10">
    <location>
        <position position="230"/>
    </location>
    <ligand>
        <name>[4Fe-4S] cluster</name>
        <dbReference type="ChEBI" id="CHEBI:49883"/>
    </ligand>
</feature>
<feature type="binding site" evidence="10">
    <location>
        <position position="191"/>
    </location>
    <ligand>
        <name>[2Fe-2S] cluster</name>
        <dbReference type="ChEBI" id="CHEBI:190135"/>
    </ligand>
</feature>
<keyword evidence="4 10" id="KW-0963">Cytoplasm</keyword>
<dbReference type="HOGENOM" id="CLU_064393_1_0_1"/>
<comment type="domain">
    <text evidence="10">The C-terminal domain binds 2 Fe-S clusters but is otherwise mostly in an intrinsically disordered conformation.</text>
</comment>